<dbReference type="NCBIfam" id="TIGR00196">
    <property type="entry name" value="yjeF_cterm"/>
    <property type="match status" value="1"/>
</dbReference>
<keyword evidence="3 6" id="KW-0521">NADP</keyword>
<keyword evidence="2 6" id="KW-0067">ATP-binding</keyword>
<accession>A0A832V2Q1</accession>
<evidence type="ECO:0000256" key="2">
    <source>
        <dbReference type="ARBA" id="ARBA00022840"/>
    </source>
</evidence>
<dbReference type="EMBL" id="DVAB01000042">
    <property type="protein sequence ID" value="HIK00881.1"/>
    <property type="molecule type" value="Genomic_DNA"/>
</dbReference>
<feature type="domain" description="YjeF C-terminal" evidence="7">
    <location>
        <begin position="1"/>
        <end position="269"/>
    </location>
</feature>
<dbReference type="CDD" id="cd01171">
    <property type="entry name" value="YXKO-related"/>
    <property type="match status" value="1"/>
</dbReference>
<feature type="binding site" evidence="6">
    <location>
        <position position="211"/>
    </location>
    <ligand>
        <name>(6S)-NADPHX</name>
        <dbReference type="ChEBI" id="CHEBI:64076"/>
    </ligand>
</feature>
<proteinExistence type="inferred from homology"/>
<keyword evidence="1 6" id="KW-0547">Nucleotide-binding</keyword>
<comment type="catalytic activity">
    <reaction evidence="6">
        <text>(6S)-NADPHX + ADP = AMP + phosphate + NADPH + H(+)</text>
        <dbReference type="Rhea" id="RHEA:32235"/>
        <dbReference type="ChEBI" id="CHEBI:15378"/>
        <dbReference type="ChEBI" id="CHEBI:43474"/>
        <dbReference type="ChEBI" id="CHEBI:57783"/>
        <dbReference type="ChEBI" id="CHEBI:64076"/>
        <dbReference type="ChEBI" id="CHEBI:456215"/>
        <dbReference type="ChEBI" id="CHEBI:456216"/>
        <dbReference type="EC" id="4.2.1.136"/>
    </reaction>
</comment>
<dbReference type="SUPFAM" id="SSF53613">
    <property type="entry name" value="Ribokinase-like"/>
    <property type="match status" value="1"/>
</dbReference>
<evidence type="ECO:0000256" key="6">
    <source>
        <dbReference type="HAMAP-Rule" id="MF_01965"/>
    </source>
</evidence>
<dbReference type="AlphaFoldDB" id="A0A832V2Q1"/>
<evidence type="ECO:0000256" key="5">
    <source>
        <dbReference type="ARBA" id="ARBA00023239"/>
    </source>
</evidence>
<dbReference type="Proteomes" id="UP000646946">
    <property type="component" value="Unassembled WGS sequence"/>
</dbReference>
<comment type="catalytic activity">
    <reaction evidence="6">
        <text>(6S)-NADHX + ADP = AMP + phosphate + NADH + H(+)</text>
        <dbReference type="Rhea" id="RHEA:32223"/>
        <dbReference type="ChEBI" id="CHEBI:15378"/>
        <dbReference type="ChEBI" id="CHEBI:43474"/>
        <dbReference type="ChEBI" id="CHEBI:57945"/>
        <dbReference type="ChEBI" id="CHEBI:64074"/>
        <dbReference type="ChEBI" id="CHEBI:456215"/>
        <dbReference type="ChEBI" id="CHEBI:456216"/>
        <dbReference type="EC" id="4.2.1.136"/>
    </reaction>
</comment>
<dbReference type="EC" id="4.2.1.136" evidence="6"/>
<dbReference type="InterPro" id="IPR017953">
    <property type="entry name" value="Carbohydrate_kinase_pred_CS"/>
</dbReference>
<feature type="binding site" evidence="6">
    <location>
        <position position="98"/>
    </location>
    <ligand>
        <name>(6S)-NADPHX</name>
        <dbReference type="ChEBI" id="CHEBI:64076"/>
    </ligand>
</feature>
<dbReference type="Pfam" id="PF01256">
    <property type="entry name" value="Carb_kinase"/>
    <property type="match status" value="1"/>
</dbReference>
<dbReference type="InterPro" id="IPR029056">
    <property type="entry name" value="Ribokinase-like"/>
</dbReference>
<reference evidence="8 9" key="1">
    <citation type="journal article" name="Nat. Commun.">
        <title>Undinarchaeota illuminate DPANN phylogeny and the impact of gene transfer on archaeal evolution.</title>
        <authorList>
            <person name="Dombrowski N."/>
            <person name="Williams T.A."/>
            <person name="Sun J."/>
            <person name="Woodcroft B.J."/>
            <person name="Lee J.H."/>
            <person name="Minh B.Q."/>
            <person name="Rinke C."/>
            <person name="Spang A."/>
        </authorList>
    </citation>
    <scope>NUCLEOTIDE SEQUENCE [LARGE SCALE GENOMIC DNA]</scope>
    <source>
        <strain evidence="8">MAG_bin1129</strain>
    </source>
</reference>
<evidence type="ECO:0000256" key="3">
    <source>
        <dbReference type="ARBA" id="ARBA00022857"/>
    </source>
</evidence>
<dbReference type="HAMAP" id="MF_01965">
    <property type="entry name" value="NADHX_dehydratase"/>
    <property type="match status" value="1"/>
</dbReference>
<feature type="binding site" evidence="6">
    <location>
        <position position="210"/>
    </location>
    <ligand>
        <name>AMP</name>
        <dbReference type="ChEBI" id="CHEBI:456215"/>
    </ligand>
</feature>
<dbReference type="GO" id="GO:0046496">
    <property type="term" value="P:nicotinamide nucleotide metabolic process"/>
    <property type="evidence" value="ECO:0007669"/>
    <property type="project" value="UniProtKB-UniRule"/>
</dbReference>
<dbReference type="GO" id="GO:0110051">
    <property type="term" value="P:metabolite repair"/>
    <property type="evidence" value="ECO:0007669"/>
    <property type="project" value="TreeGrafter"/>
</dbReference>
<dbReference type="PROSITE" id="PS51383">
    <property type="entry name" value="YJEF_C_3"/>
    <property type="match status" value="1"/>
</dbReference>
<feature type="binding site" evidence="6">
    <location>
        <position position="30"/>
    </location>
    <ligand>
        <name>(6S)-NADPHX</name>
        <dbReference type="ChEBI" id="CHEBI:64076"/>
    </ligand>
</feature>
<keyword evidence="4 6" id="KW-0520">NAD</keyword>
<evidence type="ECO:0000256" key="4">
    <source>
        <dbReference type="ARBA" id="ARBA00023027"/>
    </source>
</evidence>
<evidence type="ECO:0000313" key="9">
    <source>
        <dbReference type="Proteomes" id="UP000646946"/>
    </source>
</evidence>
<comment type="caution">
    <text evidence="6">Lacks conserved residue(s) required for the propagation of feature annotation.</text>
</comment>
<dbReference type="Gene3D" id="3.40.1190.20">
    <property type="match status" value="1"/>
</dbReference>
<protein>
    <recommendedName>
        <fullName evidence="6">ADP-dependent (S)-NAD(P)H-hydrate dehydratase</fullName>
        <ecNumber evidence="6">4.2.1.136</ecNumber>
    </recommendedName>
    <alternativeName>
        <fullName evidence="6">ADP-dependent NAD(P)HX dehydratase</fullName>
    </alternativeName>
</protein>
<dbReference type="InterPro" id="IPR000631">
    <property type="entry name" value="CARKD"/>
</dbReference>
<gene>
    <name evidence="6" type="primary">nnrD</name>
    <name evidence="8" type="ORF">H1016_05095</name>
</gene>
<evidence type="ECO:0000256" key="1">
    <source>
        <dbReference type="ARBA" id="ARBA00022741"/>
    </source>
</evidence>
<dbReference type="GO" id="GO:0052855">
    <property type="term" value="F:ADP-dependent NAD(P)H-hydrate dehydratase activity"/>
    <property type="evidence" value="ECO:0007669"/>
    <property type="project" value="UniProtKB-UniRule"/>
</dbReference>
<evidence type="ECO:0000259" key="7">
    <source>
        <dbReference type="PROSITE" id="PS51383"/>
    </source>
</evidence>
<feature type="binding site" evidence="6">
    <location>
        <position position="147"/>
    </location>
    <ligand>
        <name>(6S)-NADPHX</name>
        <dbReference type="ChEBI" id="CHEBI:64076"/>
    </ligand>
</feature>
<dbReference type="PANTHER" id="PTHR12592:SF0">
    <property type="entry name" value="ATP-DEPENDENT (S)-NAD(P)H-HYDRATE DEHYDRATASE"/>
    <property type="match status" value="1"/>
</dbReference>
<evidence type="ECO:0000313" key="8">
    <source>
        <dbReference type="EMBL" id="HIK00881.1"/>
    </source>
</evidence>
<comment type="similarity">
    <text evidence="6">Belongs to the NnrD/CARKD family.</text>
</comment>
<keyword evidence="5 6" id="KW-0456">Lyase</keyword>
<dbReference type="PANTHER" id="PTHR12592">
    <property type="entry name" value="ATP-DEPENDENT (S)-NAD(P)H-HYDRATE DEHYDRATASE FAMILY MEMBER"/>
    <property type="match status" value="1"/>
</dbReference>
<comment type="cofactor">
    <cofactor evidence="6">
        <name>Mg(2+)</name>
        <dbReference type="ChEBI" id="CHEBI:18420"/>
    </cofactor>
</comment>
<comment type="subunit">
    <text evidence="6">Homotetramer.</text>
</comment>
<comment type="caution">
    <text evidence="8">The sequence shown here is derived from an EMBL/GenBank/DDBJ whole genome shotgun (WGS) entry which is preliminary data.</text>
</comment>
<name>A0A832V2Q1_9ARCH</name>
<sequence length="269" mass="28662">MALLKRHKDSHKGDNGVVLVVGGSEIYSGAPAFTSLAAYRTGVDIVYTATPRRAADIVATFSPEMITIPLLGKFLDKMHIPVIEEYLEKVDVLAIGPGLGTEKYTMQACRDIISKCNVPMVIDADALKALAGNLKILKNKECVLTPHRGEFEIISGGQKAVEENVRKFTAGLSEKNIVTVLKAPVDIITDGHRIKKNTTGNPGMTIGGTGDTLTGIVAALIAQKVNLFDAACNAAFINGKAGDLCFSEKGCGLITSDIIEKIPEIIKNL</sequence>
<organism evidence="8 9">
    <name type="scientific">Candidatus Naiadarchaeum limnaeum</name>
    <dbReference type="NCBI Taxonomy" id="2756139"/>
    <lineage>
        <taxon>Archaea</taxon>
        <taxon>Candidatus Undinarchaeota</taxon>
        <taxon>Candidatus Undinarchaeia</taxon>
        <taxon>Candidatus Naiadarchaeales</taxon>
        <taxon>Candidatus Naiadarchaeaceae</taxon>
        <taxon>Candidatus Naiadarchaeum</taxon>
    </lineage>
</organism>
<dbReference type="PROSITE" id="PS01050">
    <property type="entry name" value="YJEF_C_2"/>
    <property type="match status" value="1"/>
</dbReference>
<comment type="function">
    <text evidence="6">Catalyzes the dehydration of the S-form of NAD(P)HX at the expense of ADP, which is converted to AMP. Together with NAD(P)HX epimerase, which catalyzes the epimerization of the S- and R-forms, the enzyme allows the repair of both epimers of NAD(P)HX, a damaged form of NAD(P)H that is a result of enzymatic or heat-dependent hydration.</text>
</comment>
<dbReference type="GO" id="GO:0005524">
    <property type="term" value="F:ATP binding"/>
    <property type="evidence" value="ECO:0007669"/>
    <property type="project" value="UniProtKB-KW"/>
</dbReference>
<keyword evidence="9" id="KW-1185">Reference proteome</keyword>